<reference evidence="1" key="1">
    <citation type="journal article" date="2023" name="ISME J.">
        <title>Emergence of putative energy parasites within Clostridia revealed by genome analysis of a novel endosymbiotic clade.</title>
        <authorList>
            <person name="Takahashi K."/>
            <person name="Kuwahara H."/>
            <person name="Horikawa Y."/>
            <person name="Izawa K."/>
            <person name="Kato D."/>
            <person name="Inagaki T."/>
            <person name="Yuki M."/>
            <person name="Ohkuma M."/>
            <person name="Hongoh Y."/>
        </authorList>
    </citation>
    <scope>NUCLEOTIDE SEQUENCE</scope>
    <source>
        <strain evidence="1">CfP3-15</strain>
    </source>
</reference>
<dbReference type="AlphaFoldDB" id="A0AA48IH53"/>
<gene>
    <name evidence="1" type="ORF">CfP315_0835</name>
</gene>
<name>A0AA48IH53_9FIRM</name>
<protein>
    <submittedName>
        <fullName evidence="1">Uncharacterized protein</fullName>
    </submittedName>
</protein>
<proteinExistence type="predicted"/>
<dbReference type="KEGG" id="ips:CfP315_0835"/>
<sequence length="311" mass="36281">MKTKYDENLVIKSGEGFILKDVPGEEEKEKNNEIELVNKFTKRHFEESEIYIFSLILCDNEIDRDFERFSDEALEKLSILFVGKTGITDHNLKSGNQIARIFKCYVQTFNDKFNSLNMPYKRLYARAYIPRSKSNSDTILNLDSGIKKEISIHCAVKNNICSICGKKIKECDHLKSNVYNSKCCHVILDCPTDAYEWSFVVVPSQKNAGVIKHCDVESNAKIKKDSDNEKFYAQIGKIYEEDTLKKVNKYIFLTENKSMSKFYEKIVRKFTFEELEEYKNLLENKINKFNFSPQLARTKLVNKTDDTTYKI</sequence>
<dbReference type="Proteomes" id="UP001337580">
    <property type="component" value="Chromosome"/>
</dbReference>
<evidence type="ECO:0000313" key="1">
    <source>
        <dbReference type="EMBL" id="BED92230.1"/>
    </source>
</evidence>
<organism evidence="1">
    <name type="scientific">Candidatus Improbicoccus pseudotrichonymphae</name>
    <dbReference type="NCBI Taxonomy" id="3033792"/>
    <lineage>
        <taxon>Bacteria</taxon>
        <taxon>Bacillati</taxon>
        <taxon>Bacillota</taxon>
        <taxon>Clostridia</taxon>
        <taxon>Candidatus Improbicoccus</taxon>
    </lineage>
</organism>
<accession>A0AA48IH53</accession>
<dbReference type="EMBL" id="AP027924">
    <property type="protein sequence ID" value="BED92230.1"/>
    <property type="molecule type" value="Genomic_DNA"/>
</dbReference>